<name>A0A8S5LRM3_9CAUD</name>
<sequence>MRYRVCGADAVAGGVHQGWWAAHQLIRKAVYD</sequence>
<protein>
    <submittedName>
        <fullName evidence="1">Uncharacterized protein</fullName>
    </submittedName>
</protein>
<proteinExistence type="predicted"/>
<dbReference type="EMBL" id="BK015904">
    <property type="protein sequence ID" value="DAD72668.1"/>
    <property type="molecule type" value="Genomic_DNA"/>
</dbReference>
<organism evidence="1">
    <name type="scientific">Siphoviridae sp. ct7EW56</name>
    <dbReference type="NCBI Taxonomy" id="2827562"/>
    <lineage>
        <taxon>Viruses</taxon>
        <taxon>Duplodnaviria</taxon>
        <taxon>Heunggongvirae</taxon>
        <taxon>Uroviricota</taxon>
        <taxon>Caudoviricetes</taxon>
    </lineage>
</organism>
<reference evidence="1" key="1">
    <citation type="journal article" date="2021" name="Proc. Natl. Acad. Sci. U.S.A.">
        <title>A Catalog of Tens of Thousands of Viruses from Human Metagenomes Reveals Hidden Associations with Chronic Diseases.</title>
        <authorList>
            <person name="Tisza M.J."/>
            <person name="Buck C.B."/>
        </authorList>
    </citation>
    <scope>NUCLEOTIDE SEQUENCE</scope>
    <source>
        <strain evidence="1">Ct7EW56</strain>
    </source>
</reference>
<accession>A0A8S5LRM3</accession>
<evidence type="ECO:0000313" key="1">
    <source>
        <dbReference type="EMBL" id="DAD72668.1"/>
    </source>
</evidence>